<name>A0A6L6IRA1_9ENTR</name>
<proteinExistence type="predicted"/>
<organism evidence="1 2">
    <name type="scientific">Intestinirhabdus alba</name>
    <dbReference type="NCBI Taxonomy" id="2899544"/>
    <lineage>
        <taxon>Bacteria</taxon>
        <taxon>Pseudomonadati</taxon>
        <taxon>Pseudomonadota</taxon>
        <taxon>Gammaproteobacteria</taxon>
        <taxon>Enterobacterales</taxon>
        <taxon>Enterobacteriaceae</taxon>
        <taxon>Intestinirhabdus</taxon>
    </lineage>
</organism>
<dbReference type="Proteomes" id="UP000477739">
    <property type="component" value="Unassembled WGS sequence"/>
</dbReference>
<dbReference type="AlphaFoldDB" id="A0A6L6IRA1"/>
<dbReference type="EMBL" id="WMJZ01000020">
    <property type="protein sequence ID" value="MTH47540.1"/>
    <property type="molecule type" value="Genomic_DNA"/>
</dbReference>
<evidence type="ECO:0000313" key="1">
    <source>
        <dbReference type="EMBL" id="MTH47540.1"/>
    </source>
</evidence>
<dbReference type="OrthoDB" id="10012404at2"/>
<gene>
    <name evidence="1" type="ORF">GJV78_14985</name>
</gene>
<dbReference type="RefSeq" id="WP_017694163.1">
    <property type="nucleotide sequence ID" value="NZ_WMJZ01000020.1"/>
</dbReference>
<protein>
    <submittedName>
        <fullName evidence="1">Uncharacterized protein</fullName>
    </submittedName>
</protein>
<evidence type="ECO:0000313" key="2">
    <source>
        <dbReference type="Proteomes" id="UP000477739"/>
    </source>
</evidence>
<comment type="caution">
    <text evidence="1">The sequence shown here is derived from an EMBL/GenBank/DDBJ whole genome shotgun (WGS) entry which is preliminary data.</text>
</comment>
<keyword evidence="2" id="KW-1185">Reference proteome</keyword>
<reference evidence="1 2" key="1">
    <citation type="submission" date="2019-11" db="EMBL/GenBank/DDBJ databases">
        <title>Escherichia alba sp. nov. isolated from the gut of plastic-eating superworms Zophobas atratus.</title>
        <authorList>
            <person name="Yang Y."/>
        </authorList>
    </citation>
    <scope>NUCLEOTIDE SEQUENCE [LARGE SCALE GENOMIC DNA]</scope>
    <source>
        <strain evidence="2">BIT-B35</strain>
    </source>
</reference>
<sequence>MTLSDIRVFRAELSRISAWLNITEASGTLPGYRNAACLWLTLCGNRIVMSKALQQGTQVRIIVLYQTGKATPPQTVWPVLAHFYATTPADAPEINLILTGNDSQIQHQAWTQYLALSTPDSPPAGRLLLRFVLCCLAPVAAGRAAHIVRRLLRRGRASA</sequence>
<accession>A0A6L6IRA1</accession>